<dbReference type="OrthoDB" id="9805628at2"/>
<proteinExistence type="inferred from homology"/>
<dbReference type="Pfam" id="PF01063">
    <property type="entry name" value="Aminotran_4"/>
    <property type="match status" value="1"/>
</dbReference>
<comment type="subunit">
    <text evidence="3">Homodimer.</text>
</comment>
<dbReference type="EMBL" id="QBKR01000009">
    <property type="protein sequence ID" value="PTX60288.1"/>
    <property type="molecule type" value="Genomic_DNA"/>
</dbReference>
<accession>A0A2T6BW29</accession>
<dbReference type="InterPro" id="IPR036038">
    <property type="entry name" value="Aminotransferase-like"/>
</dbReference>
<dbReference type="InterPro" id="IPR050571">
    <property type="entry name" value="Class-IV_PLP-Dep_Aminotrnsfr"/>
</dbReference>
<reference evidence="7 8" key="1">
    <citation type="submission" date="2018-04" db="EMBL/GenBank/DDBJ databases">
        <title>Genomic Encyclopedia of Archaeal and Bacterial Type Strains, Phase II (KMG-II): from individual species to whole genera.</title>
        <authorList>
            <person name="Goeker M."/>
        </authorList>
    </citation>
    <scope>NUCLEOTIDE SEQUENCE [LARGE SCALE GENOMIC DNA]</scope>
    <source>
        <strain evidence="7 8">DSM 45787</strain>
    </source>
</reference>
<keyword evidence="8" id="KW-1185">Reference proteome</keyword>
<dbReference type="InterPro" id="IPR043132">
    <property type="entry name" value="BCAT-like_C"/>
</dbReference>
<dbReference type="Gene3D" id="3.20.10.10">
    <property type="entry name" value="D-amino Acid Aminotransferase, subunit A, domain 2"/>
    <property type="match status" value="1"/>
</dbReference>
<evidence type="ECO:0000256" key="4">
    <source>
        <dbReference type="ARBA" id="ARBA00022898"/>
    </source>
</evidence>
<dbReference type="FunFam" id="3.20.10.10:FF:000002">
    <property type="entry name" value="D-alanine aminotransferase"/>
    <property type="match status" value="1"/>
</dbReference>
<dbReference type="InterPro" id="IPR001544">
    <property type="entry name" value="Aminotrans_IV"/>
</dbReference>
<keyword evidence="4 6" id="KW-0663">Pyridoxal phosphate</keyword>
<name>A0A2T6BW29_9BACL</name>
<dbReference type="GO" id="GO:0008652">
    <property type="term" value="P:amino acid biosynthetic process"/>
    <property type="evidence" value="ECO:0007669"/>
    <property type="project" value="UniProtKB-ARBA"/>
</dbReference>
<dbReference type="InterPro" id="IPR043131">
    <property type="entry name" value="BCAT-like_N"/>
</dbReference>
<dbReference type="GO" id="GO:0046394">
    <property type="term" value="P:carboxylic acid biosynthetic process"/>
    <property type="evidence" value="ECO:0007669"/>
    <property type="project" value="UniProtKB-ARBA"/>
</dbReference>
<comment type="similarity">
    <text evidence="2 5">Belongs to the class-IV pyridoxal-phosphate-dependent aminotransferase family.</text>
</comment>
<dbReference type="GO" id="GO:0003824">
    <property type="term" value="F:catalytic activity"/>
    <property type="evidence" value="ECO:0007669"/>
    <property type="project" value="InterPro"/>
</dbReference>
<comment type="cofactor">
    <cofactor evidence="1 6">
        <name>pyridoxal 5'-phosphate</name>
        <dbReference type="ChEBI" id="CHEBI:597326"/>
    </cofactor>
</comment>
<evidence type="ECO:0000256" key="6">
    <source>
        <dbReference type="RuleBase" id="RU004516"/>
    </source>
</evidence>
<dbReference type="Proteomes" id="UP000244240">
    <property type="component" value="Unassembled WGS sequence"/>
</dbReference>
<protein>
    <recommendedName>
        <fullName evidence="9">Branched-chain amino acid aminotransferase</fullName>
    </recommendedName>
</protein>
<evidence type="ECO:0000256" key="3">
    <source>
        <dbReference type="ARBA" id="ARBA00011738"/>
    </source>
</evidence>
<evidence type="ECO:0000256" key="5">
    <source>
        <dbReference type="RuleBase" id="RU004106"/>
    </source>
</evidence>
<dbReference type="PANTHER" id="PTHR42743:SF11">
    <property type="entry name" value="AMINODEOXYCHORISMATE LYASE"/>
    <property type="match status" value="1"/>
</dbReference>
<sequence>MGGKGDESVKWIVSGEGVEEVDARIPVRDRGALFGDGLFETFRVERGIPLFLEEHLDRLIRSAKTLRFARVPGEDELKGAIREAIRLNGVGSGYLRLTLTRGDGGYGIPLDRLDRPRYWVEAGEQRLDPGRYEQGIPAVVSFPARNPASPISGHKTLHFLESLLAKDDAEKKGAREAILRTMEGDLSEGASSNLFLVTRGTIRTPGLDRAPLPGVARAWTIRTARRLKLPLEETRLETAELWKAEEVFFTNSTWGPFPCREIDGCPVGDGTPGPVTRRLIRAWREDIDRQTRR</sequence>
<comment type="caution">
    <text evidence="7">The sequence shown here is derived from an EMBL/GenBank/DDBJ whole genome shotgun (WGS) entry which is preliminary data.</text>
</comment>
<organism evidence="7 8">
    <name type="scientific">Melghirimyces profundicolus</name>
    <dbReference type="NCBI Taxonomy" id="1242148"/>
    <lineage>
        <taxon>Bacteria</taxon>
        <taxon>Bacillati</taxon>
        <taxon>Bacillota</taxon>
        <taxon>Bacilli</taxon>
        <taxon>Bacillales</taxon>
        <taxon>Thermoactinomycetaceae</taxon>
        <taxon>Melghirimyces</taxon>
    </lineage>
</organism>
<dbReference type="AlphaFoldDB" id="A0A2T6BW29"/>
<dbReference type="PANTHER" id="PTHR42743">
    <property type="entry name" value="AMINO-ACID AMINOTRANSFERASE"/>
    <property type="match status" value="1"/>
</dbReference>
<evidence type="ECO:0000313" key="8">
    <source>
        <dbReference type="Proteomes" id="UP000244240"/>
    </source>
</evidence>
<dbReference type="SUPFAM" id="SSF56752">
    <property type="entry name" value="D-aminoacid aminotransferase-like PLP-dependent enzymes"/>
    <property type="match status" value="1"/>
</dbReference>
<dbReference type="PROSITE" id="PS00770">
    <property type="entry name" value="AA_TRANSFER_CLASS_4"/>
    <property type="match status" value="1"/>
</dbReference>
<evidence type="ECO:0008006" key="9">
    <source>
        <dbReference type="Google" id="ProtNLM"/>
    </source>
</evidence>
<gene>
    <name evidence="7" type="ORF">C8P63_10952</name>
</gene>
<evidence type="ECO:0000256" key="1">
    <source>
        <dbReference type="ARBA" id="ARBA00001933"/>
    </source>
</evidence>
<dbReference type="Gene3D" id="3.30.470.10">
    <property type="match status" value="1"/>
</dbReference>
<evidence type="ECO:0000313" key="7">
    <source>
        <dbReference type="EMBL" id="PTX60288.1"/>
    </source>
</evidence>
<dbReference type="InterPro" id="IPR018300">
    <property type="entry name" value="Aminotrans_IV_CS"/>
</dbReference>
<evidence type="ECO:0000256" key="2">
    <source>
        <dbReference type="ARBA" id="ARBA00009320"/>
    </source>
</evidence>
<dbReference type="CDD" id="cd00449">
    <property type="entry name" value="PLPDE_IV"/>
    <property type="match status" value="1"/>
</dbReference>